<evidence type="ECO:0000256" key="2">
    <source>
        <dbReference type="ARBA" id="ARBA00022448"/>
    </source>
</evidence>
<evidence type="ECO:0000256" key="5">
    <source>
        <dbReference type="ARBA" id="ARBA00023136"/>
    </source>
</evidence>
<dbReference type="Gene3D" id="2.170.130.10">
    <property type="entry name" value="TonB-dependent receptor, plug domain"/>
    <property type="match status" value="1"/>
</dbReference>
<dbReference type="SUPFAM" id="SSF56935">
    <property type="entry name" value="Porins"/>
    <property type="match status" value="1"/>
</dbReference>
<dbReference type="InterPro" id="IPR012910">
    <property type="entry name" value="Plug_dom"/>
</dbReference>
<dbReference type="Gene3D" id="2.60.40.1120">
    <property type="entry name" value="Carboxypeptidase-like, regulatory domain"/>
    <property type="match status" value="1"/>
</dbReference>
<dbReference type="SMART" id="SM00965">
    <property type="entry name" value="STN"/>
    <property type="match status" value="1"/>
</dbReference>
<evidence type="ECO:0000259" key="8">
    <source>
        <dbReference type="SMART" id="SM00965"/>
    </source>
</evidence>
<keyword evidence="2 7" id="KW-0813">Transport</keyword>
<feature type="domain" description="Secretin/TonB short N-terminal" evidence="8">
    <location>
        <begin position="66"/>
        <end position="117"/>
    </location>
</feature>
<evidence type="ECO:0000313" key="10">
    <source>
        <dbReference type="Proteomes" id="UP000318733"/>
    </source>
</evidence>
<dbReference type="SUPFAM" id="SSF49464">
    <property type="entry name" value="Carboxypeptidase regulatory domain-like"/>
    <property type="match status" value="1"/>
</dbReference>
<keyword evidence="5 7" id="KW-0472">Membrane</keyword>
<dbReference type="Pfam" id="PF07660">
    <property type="entry name" value="STN"/>
    <property type="match status" value="1"/>
</dbReference>
<reference evidence="9 10" key="1">
    <citation type="submission" date="2019-07" db="EMBL/GenBank/DDBJ databases">
        <authorList>
            <person name="Huq M.A."/>
        </authorList>
    </citation>
    <scope>NUCLEOTIDE SEQUENCE [LARGE SCALE GENOMIC DNA]</scope>
    <source>
        <strain evidence="9 10">MAH-19</strain>
    </source>
</reference>
<comment type="subcellular location">
    <subcellularLocation>
        <location evidence="1 7">Cell outer membrane</location>
        <topology evidence="1 7">Multi-pass membrane protein</topology>
    </subcellularLocation>
</comment>
<keyword evidence="6 7" id="KW-0998">Cell outer membrane</keyword>
<proteinExistence type="inferred from homology"/>
<keyword evidence="10" id="KW-1185">Reference proteome</keyword>
<dbReference type="InterPro" id="IPR023997">
    <property type="entry name" value="TonB-dep_OMP_SusC/RagA_CS"/>
</dbReference>
<evidence type="ECO:0000313" key="9">
    <source>
        <dbReference type="EMBL" id="TSJ36600.1"/>
    </source>
</evidence>
<dbReference type="Pfam" id="PF13715">
    <property type="entry name" value="CarbopepD_reg_2"/>
    <property type="match status" value="1"/>
</dbReference>
<gene>
    <name evidence="9" type="ORF">FO440_22495</name>
</gene>
<evidence type="ECO:0000256" key="6">
    <source>
        <dbReference type="ARBA" id="ARBA00023237"/>
    </source>
</evidence>
<dbReference type="InterPro" id="IPR039426">
    <property type="entry name" value="TonB-dep_rcpt-like"/>
</dbReference>
<name>A0A556M9L6_9SPHI</name>
<evidence type="ECO:0000256" key="4">
    <source>
        <dbReference type="ARBA" id="ARBA00022692"/>
    </source>
</evidence>
<dbReference type="RefSeq" id="WP_144250568.1">
    <property type="nucleotide sequence ID" value="NZ_VLPK01000006.1"/>
</dbReference>
<dbReference type="Gene3D" id="2.40.170.20">
    <property type="entry name" value="TonB-dependent receptor, beta-barrel domain"/>
    <property type="match status" value="1"/>
</dbReference>
<dbReference type="Pfam" id="PF07715">
    <property type="entry name" value="Plug"/>
    <property type="match status" value="1"/>
</dbReference>
<keyword evidence="4 7" id="KW-0812">Transmembrane</keyword>
<dbReference type="PROSITE" id="PS52016">
    <property type="entry name" value="TONB_DEPENDENT_REC_3"/>
    <property type="match status" value="1"/>
</dbReference>
<dbReference type="GO" id="GO:0009279">
    <property type="term" value="C:cell outer membrane"/>
    <property type="evidence" value="ECO:0007669"/>
    <property type="project" value="UniProtKB-SubCell"/>
</dbReference>
<comment type="similarity">
    <text evidence="7">Belongs to the TonB-dependent receptor family.</text>
</comment>
<dbReference type="InterPro" id="IPR023996">
    <property type="entry name" value="TonB-dep_OMP_SusC/RagA"/>
</dbReference>
<dbReference type="InterPro" id="IPR008969">
    <property type="entry name" value="CarboxyPept-like_regulatory"/>
</dbReference>
<evidence type="ECO:0000256" key="7">
    <source>
        <dbReference type="PROSITE-ProRule" id="PRU01360"/>
    </source>
</evidence>
<dbReference type="NCBIfam" id="TIGR04056">
    <property type="entry name" value="OMP_RagA_SusC"/>
    <property type="match status" value="1"/>
</dbReference>
<dbReference type="EMBL" id="VLPK01000006">
    <property type="protein sequence ID" value="TSJ36600.1"/>
    <property type="molecule type" value="Genomic_DNA"/>
</dbReference>
<evidence type="ECO:0000256" key="3">
    <source>
        <dbReference type="ARBA" id="ARBA00022452"/>
    </source>
</evidence>
<dbReference type="NCBIfam" id="TIGR04057">
    <property type="entry name" value="SusC_RagA_signa"/>
    <property type="match status" value="1"/>
</dbReference>
<evidence type="ECO:0000256" key="1">
    <source>
        <dbReference type="ARBA" id="ARBA00004571"/>
    </source>
</evidence>
<protein>
    <submittedName>
        <fullName evidence="9">SusC/RagA family TonB-linked outer membrane protein</fullName>
    </submittedName>
</protein>
<dbReference type="Proteomes" id="UP000318733">
    <property type="component" value="Unassembled WGS sequence"/>
</dbReference>
<sequence length="1119" mass="123782">MYDFYKQSVWHGRTQKLFLVMRITTFLLLLFILQVSASSLAQKVSLAVHDAPLARVFQELHSQTGYDFAYQTRTLESVKPVTLEVKDLELKDVLDKLFEGQPLTYTIEDKSIVVKKKEPSIIDKITSFFNVIDVHGRVVDETGKPMAGVSIRVKNGNGATITDAKGEFSIKRVDPKAILSITFIGYKPYEIEADGQLNNIKMEVSTSKLDEVQVQAYGITSQRLSTGNISTIKALDIEKAPVQNPLLAIEGRVPGVFIEQATGFANSGVKVRIQGTNSILNGNDPLFVVNGVPYISQLLPSLSNIQGTSGNYASSPLSFINPADIESIDVLKDADATAIYGSRAANGAILITTKKGKSGQTAVTFNIQSGIGQVGEKMRLMNTDQYVAMRKEGYKNDGIDYTTQPVNGSNFDLLLYDQHANTDWQKVFLGKKAQYNDAQLSVSGGSNNTNYLVSSNWHRETTVFPGADNDQKGSIHFNLNSASANQRFKMTFTGDYMADDNHLPLADLTVNAMTTPPNAPSLHNPDGTLNYNIFTDPSTGAKTIFQANPLVNFLYANYHVKTDNLLSSMTFSYEIVKGLYAKTLFSYSQLEGNEQGLYPGTLVSPLIPVLPSYRTAMYGTNSVSSWQIEPQLTYTTTLFKGTLDAVLGNAIDQENDNRSELITSGFANDQSLLNQSAATTITIPPNSSIISKYKTNSIFGRLNYNWGDRYLASFNIRKDGSSRFGADNHYHDFWSMAGGWVFSNEAFVKNSLEFLSFGKLRGSYGTTGSDQIGDYSYYSLYFNSTEPIPYQGITTLSSTGISNPYLQWEETRKLQFGLDLGLFKDRLTINANYNRNRSSNELLYYPLPSITGAGSIAENFPATIQNSGLELTINGQIIKNKDFQFTLGINATIPKNKLVSFKTLATSSYATQLIIGQSINIQKAYNLLPVDAATGVRQFLAKNGSVVSFPSYPDDMTLLQNPDPEFYGGVTPGLRYKSLSLDMLITFVKQQGSIYYSTQNGNVIPGAVGYNQPTYVLDRWQKAGDVATYQKFTTTYPYFPSPNNSVWGNASYARLKNVSLSWDLPQLWKTKAQMQNARIFFQGQNLLTFTNYLGLDPETKSTTTLPPLRVYTLGVQVTF</sequence>
<dbReference type="Gene3D" id="3.55.50.30">
    <property type="match status" value="1"/>
</dbReference>
<comment type="caution">
    <text evidence="9">The sequence shown here is derived from an EMBL/GenBank/DDBJ whole genome shotgun (WGS) entry which is preliminary data.</text>
</comment>
<dbReference type="OrthoDB" id="9768177at2"/>
<organism evidence="9 10">
    <name type="scientific">Mucilaginibacter corticis</name>
    <dbReference type="NCBI Taxonomy" id="2597670"/>
    <lineage>
        <taxon>Bacteria</taxon>
        <taxon>Pseudomonadati</taxon>
        <taxon>Bacteroidota</taxon>
        <taxon>Sphingobacteriia</taxon>
        <taxon>Sphingobacteriales</taxon>
        <taxon>Sphingobacteriaceae</taxon>
        <taxon>Mucilaginibacter</taxon>
    </lineage>
</organism>
<dbReference type="AlphaFoldDB" id="A0A556M9L6"/>
<accession>A0A556M9L6</accession>
<dbReference type="InterPro" id="IPR036942">
    <property type="entry name" value="Beta-barrel_TonB_sf"/>
</dbReference>
<dbReference type="InterPro" id="IPR011662">
    <property type="entry name" value="Secretin/TonB_short_N"/>
</dbReference>
<dbReference type="InterPro" id="IPR037066">
    <property type="entry name" value="Plug_dom_sf"/>
</dbReference>
<keyword evidence="3 7" id="KW-1134">Transmembrane beta strand</keyword>